<evidence type="ECO:0000256" key="2">
    <source>
        <dbReference type="ARBA" id="ARBA00022448"/>
    </source>
</evidence>
<dbReference type="GO" id="GO:0042803">
    <property type="term" value="F:protein homodimerization activity"/>
    <property type="evidence" value="ECO:0007669"/>
    <property type="project" value="TreeGrafter"/>
</dbReference>
<dbReference type="GO" id="GO:0016236">
    <property type="term" value="P:macroautophagy"/>
    <property type="evidence" value="ECO:0007669"/>
    <property type="project" value="UniProtKB-ARBA"/>
</dbReference>
<evidence type="ECO:0000256" key="1">
    <source>
        <dbReference type="ARBA" id="ARBA00009674"/>
    </source>
</evidence>
<dbReference type="PANTHER" id="PTHR13149:SF0">
    <property type="entry name" value="VACUOLAR PROTEIN-SORTING-ASSOCIATED PROTEIN 25"/>
    <property type="match status" value="1"/>
</dbReference>
<evidence type="ECO:0000256" key="4">
    <source>
        <dbReference type="ARBA" id="ARBA00030094"/>
    </source>
</evidence>
<proteinExistence type="inferred from homology"/>
<dbReference type="PANTHER" id="PTHR13149">
    <property type="entry name" value="VACUOLAR PROTEIN SORTING-ASSOCIATED PROTEIN VPS25"/>
    <property type="match status" value="1"/>
</dbReference>
<name>A0AA40K1M3_9PEZI</name>
<evidence type="ECO:0000313" key="7">
    <source>
        <dbReference type="Proteomes" id="UP001172159"/>
    </source>
</evidence>
<keyword evidence="2" id="KW-0813">Transport</keyword>
<organism evidence="6 7">
    <name type="scientific">Apiosordaria backusii</name>
    <dbReference type="NCBI Taxonomy" id="314023"/>
    <lineage>
        <taxon>Eukaryota</taxon>
        <taxon>Fungi</taxon>
        <taxon>Dikarya</taxon>
        <taxon>Ascomycota</taxon>
        <taxon>Pezizomycotina</taxon>
        <taxon>Sordariomycetes</taxon>
        <taxon>Sordariomycetidae</taxon>
        <taxon>Sordariales</taxon>
        <taxon>Lasiosphaeriaceae</taxon>
        <taxon>Apiosordaria</taxon>
    </lineage>
</organism>
<reference evidence="6" key="1">
    <citation type="submission" date="2023-06" db="EMBL/GenBank/DDBJ databases">
        <title>Genome-scale phylogeny and comparative genomics of the fungal order Sordariales.</title>
        <authorList>
            <consortium name="Lawrence Berkeley National Laboratory"/>
            <person name="Hensen N."/>
            <person name="Bonometti L."/>
            <person name="Westerberg I."/>
            <person name="Brannstrom I.O."/>
            <person name="Guillou S."/>
            <person name="Cros-Aarteil S."/>
            <person name="Calhoun S."/>
            <person name="Haridas S."/>
            <person name="Kuo A."/>
            <person name="Mondo S."/>
            <person name="Pangilinan J."/>
            <person name="Riley R."/>
            <person name="Labutti K."/>
            <person name="Andreopoulos B."/>
            <person name="Lipzen A."/>
            <person name="Chen C."/>
            <person name="Yanf M."/>
            <person name="Daum C."/>
            <person name="Ng V."/>
            <person name="Clum A."/>
            <person name="Steindorff A."/>
            <person name="Ohm R."/>
            <person name="Martin F."/>
            <person name="Silar P."/>
            <person name="Natvig D."/>
            <person name="Lalanne C."/>
            <person name="Gautier V."/>
            <person name="Ament-Velasquez S.L."/>
            <person name="Kruys A."/>
            <person name="Hutchinson M.I."/>
            <person name="Powell A.J."/>
            <person name="Barry K."/>
            <person name="Miller A.N."/>
            <person name="Grigoriev I.V."/>
            <person name="Debuchy R."/>
            <person name="Gladieux P."/>
            <person name="Thoren M.H."/>
            <person name="Johannesson H."/>
        </authorList>
    </citation>
    <scope>NUCLEOTIDE SEQUENCE</scope>
    <source>
        <strain evidence="6">CBS 540.89</strain>
    </source>
</reference>
<accession>A0AA40K1M3</accession>
<keyword evidence="7" id="KW-1185">Reference proteome</keyword>
<dbReference type="AlphaFoldDB" id="A0AA40K1M3"/>
<dbReference type="InterPro" id="IPR036390">
    <property type="entry name" value="WH_DNA-bd_sf"/>
</dbReference>
<dbReference type="Gene3D" id="1.10.10.10">
    <property type="entry name" value="Winged helix-like DNA-binding domain superfamily/Winged helix DNA-binding domain"/>
    <property type="match status" value="1"/>
</dbReference>
<gene>
    <name evidence="6" type="ORF">B0T21DRAFT_434882</name>
</gene>
<dbReference type="FunFam" id="1.10.10.10:FF:000141">
    <property type="entry name" value="vacuolar protein-sorting-associated protein 25"/>
    <property type="match status" value="1"/>
</dbReference>
<dbReference type="InterPro" id="IPR014041">
    <property type="entry name" value="ESCRT-II_cplx_Vps25-sub_N"/>
</dbReference>
<dbReference type="GO" id="GO:0005198">
    <property type="term" value="F:structural molecule activity"/>
    <property type="evidence" value="ECO:0007669"/>
    <property type="project" value="TreeGrafter"/>
</dbReference>
<dbReference type="Proteomes" id="UP001172159">
    <property type="component" value="Unassembled WGS sequence"/>
</dbReference>
<dbReference type="Pfam" id="PF05871">
    <property type="entry name" value="ESCRT-II"/>
    <property type="match status" value="1"/>
</dbReference>
<keyword evidence="3" id="KW-0653">Protein transport</keyword>
<dbReference type="GO" id="GO:0043328">
    <property type="term" value="P:protein transport to vacuole involved in ubiquitin-dependent protein catabolic process via the multivesicular body sorting pathway"/>
    <property type="evidence" value="ECO:0007669"/>
    <property type="project" value="TreeGrafter"/>
</dbReference>
<evidence type="ECO:0000313" key="6">
    <source>
        <dbReference type="EMBL" id="KAK0742516.1"/>
    </source>
</evidence>
<protein>
    <recommendedName>
        <fullName evidence="4">ESCRT-II complex subunit VPS25</fullName>
    </recommendedName>
</protein>
<evidence type="ECO:0000256" key="3">
    <source>
        <dbReference type="ARBA" id="ARBA00022927"/>
    </source>
</evidence>
<evidence type="ECO:0000256" key="5">
    <source>
        <dbReference type="SAM" id="MobiDB-lite"/>
    </source>
</evidence>
<dbReference type="GO" id="GO:0000814">
    <property type="term" value="C:ESCRT II complex"/>
    <property type="evidence" value="ECO:0007669"/>
    <property type="project" value="InterPro"/>
</dbReference>
<feature type="region of interest" description="Disordered" evidence="5">
    <location>
        <begin position="102"/>
        <end position="121"/>
    </location>
</feature>
<dbReference type="SUPFAM" id="SSF46785">
    <property type="entry name" value="Winged helix' DNA-binding domain"/>
    <property type="match status" value="2"/>
</dbReference>
<dbReference type="Gene3D" id="1.10.10.570">
    <property type="entry name" value="Winged helix' DNA-binding domain. Chain C. Domain 1"/>
    <property type="match status" value="1"/>
</dbReference>
<dbReference type="InterPro" id="IPR008570">
    <property type="entry name" value="ESCRT-II_cplx_Vps25-sub"/>
</dbReference>
<sequence>IPSPPFPYPKEHSFPPFYTPQLNLSTAHAQLTKWSSLILSFCRHHTLYRLSLSDATNSPTSPVYPLFNNDSINRRLSLPYIKEIIDFMRKDGRAEYCTGTTTTTGSKGGDTTERGVGGGGKGGGGDVVWIYWRTPEEWAAIVEKWVDETGNRGQVMTVYELTEGEGTRGAEFWGLDQELLIKAIQVLVKRGKAQTMGGEENLGVKFF</sequence>
<dbReference type="InterPro" id="IPR036388">
    <property type="entry name" value="WH-like_DNA-bd_sf"/>
</dbReference>
<dbReference type="EMBL" id="JAUKTV010000003">
    <property type="protein sequence ID" value="KAK0742516.1"/>
    <property type="molecule type" value="Genomic_DNA"/>
</dbReference>
<feature type="non-terminal residue" evidence="6">
    <location>
        <position position="207"/>
    </location>
</feature>
<comment type="caution">
    <text evidence="6">The sequence shown here is derived from an EMBL/GenBank/DDBJ whole genome shotgun (WGS) entry which is preliminary data.</text>
</comment>
<comment type="similarity">
    <text evidence="1">Belongs to the VPS25 family.</text>
</comment>